<evidence type="ECO:0000313" key="5">
    <source>
        <dbReference type="Ensembl" id="ENSCMMP00000016899.1"/>
    </source>
</evidence>
<keyword evidence="2" id="KW-0378">Hydrolase</keyword>
<dbReference type="Gene3D" id="3.30.420.40">
    <property type="match status" value="1"/>
</dbReference>
<sequence length="257" mass="26464">MRGTRQVGTHPYGQGHTVGPVPTARDLPPQPGTQLSPRPGTSPRAQRPLRPHSWAPPPASHSPSRGPVCPHSRADSAPCRGTHPRRQEHVRPRGQRPSPRIARGPLRPRAGGPARPHGPGPSAPPQAARGPAAFALPAGPARGAARLPSPGAGRGGLAEPVGGAMRPCRAGPAGWGSAAALVVLAVLVAAVFLLVLRPDGDAALPARTQYGMVFDAGSTHTALYIYQWPANKENGTGIVSQVETCTVNGECARTGLP</sequence>
<reference evidence="5" key="1">
    <citation type="submission" date="2025-08" db="UniProtKB">
        <authorList>
            <consortium name="Ensembl"/>
        </authorList>
    </citation>
    <scope>IDENTIFICATION</scope>
</reference>
<feature type="transmembrane region" description="Helical" evidence="4">
    <location>
        <begin position="175"/>
        <end position="196"/>
    </location>
</feature>
<feature type="compositionally biased region" description="Low complexity" evidence="3">
    <location>
        <begin position="125"/>
        <end position="151"/>
    </location>
</feature>
<evidence type="ECO:0000256" key="1">
    <source>
        <dbReference type="ARBA" id="ARBA00009283"/>
    </source>
</evidence>
<dbReference type="Ensembl" id="ENSCMMT00000018596.1">
    <property type="protein sequence ID" value="ENSCMMP00000016899.1"/>
    <property type="gene ID" value="ENSCMMG00000010780.1"/>
</dbReference>
<keyword evidence="6" id="KW-1185">Reference proteome</keyword>
<dbReference type="InterPro" id="IPR000407">
    <property type="entry name" value="GDA1_CD39_NTPase"/>
</dbReference>
<accession>A0A8C3C853</accession>
<reference evidence="5" key="2">
    <citation type="submission" date="2025-09" db="UniProtKB">
        <authorList>
            <consortium name="Ensembl"/>
        </authorList>
    </citation>
    <scope>IDENTIFICATION</scope>
</reference>
<keyword evidence="4" id="KW-0472">Membrane</keyword>
<evidence type="ECO:0000256" key="3">
    <source>
        <dbReference type="SAM" id="MobiDB-lite"/>
    </source>
</evidence>
<protein>
    <recommendedName>
        <fullName evidence="7">Ectonucleoside triphosphate diphosphohydrolase 8</fullName>
    </recommendedName>
</protein>
<dbReference type="Proteomes" id="UP000694556">
    <property type="component" value="Unassembled WGS sequence"/>
</dbReference>
<keyword evidence="4" id="KW-1133">Transmembrane helix</keyword>
<proteinExistence type="inferred from homology"/>
<evidence type="ECO:0000313" key="6">
    <source>
        <dbReference type="Proteomes" id="UP000694556"/>
    </source>
</evidence>
<evidence type="ECO:0008006" key="7">
    <source>
        <dbReference type="Google" id="ProtNLM"/>
    </source>
</evidence>
<keyword evidence="4" id="KW-0812">Transmembrane</keyword>
<dbReference type="GO" id="GO:0016787">
    <property type="term" value="F:hydrolase activity"/>
    <property type="evidence" value="ECO:0007669"/>
    <property type="project" value="UniProtKB-KW"/>
</dbReference>
<evidence type="ECO:0000256" key="4">
    <source>
        <dbReference type="SAM" id="Phobius"/>
    </source>
</evidence>
<organism evidence="5 6">
    <name type="scientific">Cairina moschata</name>
    <name type="common">Muscovy duck</name>
    <dbReference type="NCBI Taxonomy" id="8855"/>
    <lineage>
        <taxon>Eukaryota</taxon>
        <taxon>Metazoa</taxon>
        <taxon>Chordata</taxon>
        <taxon>Craniata</taxon>
        <taxon>Vertebrata</taxon>
        <taxon>Euteleostomi</taxon>
        <taxon>Archelosauria</taxon>
        <taxon>Archosauria</taxon>
        <taxon>Dinosauria</taxon>
        <taxon>Saurischia</taxon>
        <taxon>Theropoda</taxon>
        <taxon>Coelurosauria</taxon>
        <taxon>Aves</taxon>
        <taxon>Neognathae</taxon>
        <taxon>Galloanserae</taxon>
        <taxon>Anseriformes</taxon>
        <taxon>Anatidae</taxon>
        <taxon>Anatinae</taxon>
        <taxon>Cairina</taxon>
    </lineage>
</organism>
<evidence type="ECO:0000256" key="2">
    <source>
        <dbReference type="ARBA" id="ARBA00022801"/>
    </source>
</evidence>
<comment type="similarity">
    <text evidence="1">Belongs to the GDA1/CD39 NTPase family.</text>
</comment>
<dbReference type="Pfam" id="PF01150">
    <property type="entry name" value="GDA1_CD39"/>
    <property type="match status" value="1"/>
</dbReference>
<dbReference type="AlphaFoldDB" id="A0A8C3C853"/>
<feature type="region of interest" description="Disordered" evidence="3">
    <location>
        <begin position="1"/>
        <end position="155"/>
    </location>
</feature>
<feature type="compositionally biased region" description="Low complexity" evidence="3">
    <location>
        <begin position="99"/>
        <end position="115"/>
    </location>
</feature>
<name>A0A8C3C853_CAIMO</name>